<organism evidence="2 3">
    <name type="scientific">Tuber magnatum</name>
    <name type="common">white Piedmont truffle</name>
    <dbReference type="NCBI Taxonomy" id="42249"/>
    <lineage>
        <taxon>Eukaryota</taxon>
        <taxon>Fungi</taxon>
        <taxon>Dikarya</taxon>
        <taxon>Ascomycota</taxon>
        <taxon>Pezizomycotina</taxon>
        <taxon>Pezizomycetes</taxon>
        <taxon>Pezizales</taxon>
        <taxon>Tuberaceae</taxon>
        <taxon>Tuber</taxon>
    </lineage>
</organism>
<name>A0A317SSQ9_9PEZI</name>
<sequence>MLRQRPRSGSQPDSLTSERRPALDVVNPRQQISIDRGTPYTNAAANFESVDRGKEVVRRKRLLAVVRVWGIFAGPWAKVEIVEISQAIVLRVLHSEPNTGASHLQSPQIVLQDFFFKKNKGYRTRQPDAEEGDEGGSKRISAKSRFEENYSALVLYWIPSLFR</sequence>
<proteinExistence type="predicted"/>
<dbReference type="EMBL" id="PYWC01000022">
    <property type="protein sequence ID" value="PWW77433.1"/>
    <property type="molecule type" value="Genomic_DNA"/>
</dbReference>
<dbReference type="Proteomes" id="UP000246991">
    <property type="component" value="Unassembled WGS sequence"/>
</dbReference>
<evidence type="ECO:0000256" key="1">
    <source>
        <dbReference type="SAM" id="MobiDB-lite"/>
    </source>
</evidence>
<comment type="caution">
    <text evidence="2">The sequence shown here is derived from an EMBL/GenBank/DDBJ whole genome shotgun (WGS) entry which is preliminary data.</text>
</comment>
<feature type="region of interest" description="Disordered" evidence="1">
    <location>
        <begin position="1"/>
        <end position="22"/>
    </location>
</feature>
<reference evidence="2 3" key="1">
    <citation type="submission" date="2018-03" db="EMBL/GenBank/DDBJ databases">
        <title>Genomes of Pezizomycetes fungi and the evolution of truffles.</title>
        <authorList>
            <person name="Murat C."/>
            <person name="Payen T."/>
            <person name="Noel B."/>
            <person name="Kuo A."/>
            <person name="Martin F.M."/>
        </authorList>
    </citation>
    <scope>NUCLEOTIDE SEQUENCE [LARGE SCALE GENOMIC DNA]</scope>
    <source>
        <strain evidence="2">091103-1</strain>
    </source>
</reference>
<evidence type="ECO:0000313" key="2">
    <source>
        <dbReference type="EMBL" id="PWW77433.1"/>
    </source>
</evidence>
<feature type="non-terminal residue" evidence="2">
    <location>
        <position position="163"/>
    </location>
</feature>
<gene>
    <name evidence="2" type="ORF">C7212DRAFT_314252</name>
</gene>
<dbReference type="AlphaFoldDB" id="A0A317SSQ9"/>
<keyword evidence="3" id="KW-1185">Reference proteome</keyword>
<protein>
    <submittedName>
        <fullName evidence="2">Uncharacterized protein</fullName>
    </submittedName>
</protein>
<evidence type="ECO:0000313" key="3">
    <source>
        <dbReference type="Proteomes" id="UP000246991"/>
    </source>
</evidence>
<accession>A0A317SSQ9</accession>